<dbReference type="InterPro" id="IPR018060">
    <property type="entry name" value="HTH_AraC"/>
</dbReference>
<keyword evidence="2" id="KW-0238">DNA-binding</keyword>
<reference evidence="5" key="1">
    <citation type="submission" date="2018-08" db="EMBL/GenBank/DDBJ databases">
        <title>A genome reference for cultivated species of the human gut microbiota.</title>
        <authorList>
            <person name="Zou Y."/>
            <person name="Xue W."/>
            <person name="Luo G."/>
        </authorList>
    </citation>
    <scope>NUCLEOTIDE SEQUENCE [LARGE SCALE GENOMIC DNA]</scope>
    <source>
        <strain evidence="5">TF05-5AC</strain>
    </source>
</reference>
<dbReference type="EMBL" id="QVLV01000026">
    <property type="protein sequence ID" value="RGE56345.1"/>
    <property type="molecule type" value="Genomic_DNA"/>
</dbReference>
<dbReference type="Pfam" id="PF12833">
    <property type="entry name" value="HTH_18"/>
    <property type="match status" value="1"/>
</dbReference>
<gene>
    <name evidence="5" type="ORF">DXC51_24395</name>
</gene>
<dbReference type="Proteomes" id="UP000260812">
    <property type="component" value="Unassembled WGS sequence"/>
</dbReference>
<dbReference type="InterPro" id="IPR009057">
    <property type="entry name" value="Homeodomain-like_sf"/>
</dbReference>
<dbReference type="GeneID" id="97989906"/>
<dbReference type="GO" id="GO:0043565">
    <property type="term" value="F:sequence-specific DNA binding"/>
    <property type="evidence" value="ECO:0007669"/>
    <property type="project" value="InterPro"/>
</dbReference>
<dbReference type="Gene3D" id="1.10.10.60">
    <property type="entry name" value="Homeodomain-like"/>
    <property type="match status" value="2"/>
</dbReference>
<dbReference type="PANTHER" id="PTHR47504">
    <property type="entry name" value="RIGHT ORIGIN-BINDING PROTEIN"/>
    <property type="match status" value="1"/>
</dbReference>
<dbReference type="GO" id="GO:0003700">
    <property type="term" value="F:DNA-binding transcription factor activity"/>
    <property type="evidence" value="ECO:0007669"/>
    <property type="project" value="InterPro"/>
</dbReference>
<evidence type="ECO:0000256" key="1">
    <source>
        <dbReference type="ARBA" id="ARBA00023015"/>
    </source>
</evidence>
<accession>A0A3E3HX84</accession>
<protein>
    <submittedName>
        <fullName evidence="5">Helix-turn-helix domain-containing protein</fullName>
    </submittedName>
</protein>
<dbReference type="AlphaFoldDB" id="A0A3E3HX84"/>
<comment type="caution">
    <text evidence="5">The sequence shown here is derived from an EMBL/GenBank/DDBJ whole genome shotgun (WGS) entry which is preliminary data.</text>
</comment>
<dbReference type="InterPro" id="IPR050959">
    <property type="entry name" value="MarA-like"/>
</dbReference>
<dbReference type="RefSeq" id="WP_117545569.1">
    <property type="nucleotide sequence ID" value="NZ_JBKUNB010000007.1"/>
</dbReference>
<dbReference type="SUPFAM" id="SSF46689">
    <property type="entry name" value="Homeodomain-like"/>
    <property type="match status" value="2"/>
</dbReference>
<evidence type="ECO:0000256" key="2">
    <source>
        <dbReference type="ARBA" id="ARBA00023125"/>
    </source>
</evidence>
<feature type="domain" description="HTH araC/xylS-type" evidence="4">
    <location>
        <begin position="11"/>
        <end position="109"/>
    </location>
</feature>
<dbReference type="PANTHER" id="PTHR47504:SF5">
    <property type="entry name" value="RIGHT ORIGIN-BINDING PROTEIN"/>
    <property type="match status" value="1"/>
</dbReference>
<proteinExistence type="predicted"/>
<dbReference type="PROSITE" id="PS01124">
    <property type="entry name" value="HTH_ARAC_FAMILY_2"/>
    <property type="match status" value="1"/>
</dbReference>
<evidence type="ECO:0000259" key="4">
    <source>
        <dbReference type="PROSITE" id="PS01124"/>
    </source>
</evidence>
<keyword evidence="6" id="KW-1185">Reference proteome</keyword>
<evidence type="ECO:0000256" key="3">
    <source>
        <dbReference type="ARBA" id="ARBA00023163"/>
    </source>
</evidence>
<sequence length="299" mass="34890">MESREQINAVWQMQNYIEGHLDEPITLHALAKSAGYSPWHCARIFKELTGKAPFEYIRMYRLSKAAMELRDNDIKVVDVAMDFLFDSHEGFTRAFRRQFGMSPNEYKKNTPPIYLFHPWSIREYYYWLRDMQEDAPPLSGDFFIQVRNFPKRKLLLKRGVSSDDYFSYSNENGCDVWGLLCSVKEALYEPVGLWLPDTLRPPGTSRYAQGVELPEDYGGTIPEGFDLIDLPECKMMMFQSAPYDDLHFEEAILNLSQIIDAYDPTRSGYEWADEAAPRFQLDPQGWRGYIEARPVRELP</sequence>
<evidence type="ECO:0000313" key="5">
    <source>
        <dbReference type="EMBL" id="RGE56345.1"/>
    </source>
</evidence>
<dbReference type="SMART" id="SM00342">
    <property type="entry name" value="HTH_ARAC"/>
    <property type="match status" value="1"/>
</dbReference>
<organism evidence="5 6">
    <name type="scientific">Eisenbergiella massiliensis</name>
    <dbReference type="NCBI Taxonomy" id="1720294"/>
    <lineage>
        <taxon>Bacteria</taxon>
        <taxon>Bacillati</taxon>
        <taxon>Bacillota</taxon>
        <taxon>Clostridia</taxon>
        <taxon>Lachnospirales</taxon>
        <taxon>Lachnospiraceae</taxon>
        <taxon>Eisenbergiella</taxon>
    </lineage>
</organism>
<evidence type="ECO:0000313" key="6">
    <source>
        <dbReference type="Proteomes" id="UP000260812"/>
    </source>
</evidence>
<name>A0A3E3HX84_9FIRM</name>
<keyword evidence="1" id="KW-0805">Transcription regulation</keyword>
<keyword evidence="3" id="KW-0804">Transcription</keyword>